<dbReference type="PATRIC" id="fig|946483.4.peg.2516"/>
<dbReference type="OrthoDB" id="9804145at2"/>
<accession>U5NB57</accession>
<dbReference type="STRING" id="946483.Cenrod_2491"/>
<evidence type="ECO:0000313" key="2">
    <source>
        <dbReference type="Proteomes" id="UP000017184"/>
    </source>
</evidence>
<evidence type="ECO:0000313" key="1">
    <source>
        <dbReference type="EMBL" id="AGX88545.1"/>
    </source>
</evidence>
<keyword evidence="2" id="KW-1185">Reference proteome</keyword>
<name>U5NB57_9BURK</name>
<gene>
    <name evidence="1" type="ORF">Cenrod_2491</name>
</gene>
<dbReference type="RefSeq" id="WP_022776474.1">
    <property type="nucleotide sequence ID" value="NC_022576.1"/>
</dbReference>
<organism evidence="1 2">
    <name type="scientific">Candidatus Symbiobacter mobilis CR</name>
    <dbReference type="NCBI Taxonomy" id="946483"/>
    <lineage>
        <taxon>Bacteria</taxon>
        <taxon>Pseudomonadati</taxon>
        <taxon>Pseudomonadota</taxon>
        <taxon>Betaproteobacteria</taxon>
        <taxon>Burkholderiales</taxon>
        <taxon>Comamonadaceae</taxon>
    </lineage>
</organism>
<dbReference type="HOGENOM" id="CLU_753748_0_0_4"/>
<proteinExistence type="predicted"/>
<sequence>MSSKKPAKPVQSGLFGVPFRCPDIDNLPLIVDPQGAVEVLAPGSVYQPLLLKPNEEGIDVGPGQLDEHEEAFVRDLIRRLYPAGNHPKSDKTPLRWGDKEMWLQRNLEKRDDSFRLRVDDSDWFYPDFIVWILDHGSRTQTFGFVDPKGLAVGAVGGWSDYKIVSTLYMPHVVERQLAASGQKVEFEGKEWTFRIRGVLVSTSPYASLSTHAKFLVYDEEGHRVAPSEADFLRGRIVFQKPNTAYIDDVLALLTEDSVVDHVLSLTARLFGDPYWIPNGEIEHDVALRRDEPPETESEFVANLIHDYLRPDSQGKHGVWASKNRRRQLMDYAKEGQWGFGAEKASAIRNHPTPCEELWNRKKKTPQR</sequence>
<protein>
    <submittedName>
        <fullName evidence="1">Uncharacterized protein</fullName>
    </submittedName>
</protein>
<reference evidence="1 2" key="1">
    <citation type="journal article" date="2013" name="Genome Biol.">
        <title>Genomic analysis reveals key aspects of prokaryotic symbiosis in the phototrophic consortium "Chlorochromatium aggregatum".</title>
        <authorList>
            <person name="Liu Z."/>
            <person name="Muller J."/>
            <person name="Li T."/>
            <person name="Alvey R.M."/>
            <person name="Vogl K."/>
            <person name="Frigaard N.U."/>
            <person name="Rockwell N.C."/>
            <person name="Boyd E.S."/>
            <person name="Tomsho L.P."/>
            <person name="Schuster S.C."/>
            <person name="Henke P."/>
            <person name="Rohde M."/>
            <person name="Overmann J."/>
            <person name="Bryant D.A."/>
        </authorList>
    </citation>
    <scope>NUCLEOTIDE SEQUENCE [LARGE SCALE GENOMIC DNA]</scope>
    <source>
        <strain evidence="1">CR</strain>
    </source>
</reference>
<dbReference type="AlphaFoldDB" id="U5NB57"/>
<dbReference type="KEGG" id="cbx:Cenrod_2491"/>
<dbReference type="Proteomes" id="UP000017184">
    <property type="component" value="Chromosome"/>
</dbReference>
<dbReference type="EMBL" id="CP004885">
    <property type="protein sequence ID" value="AGX88545.1"/>
    <property type="molecule type" value="Genomic_DNA"/>
</dbReference>